<evidence type="ECO:0000256" key="1">
    <source>
        <dbReference type="SAM" id="SignalP"/>
    </source>
</evidence>
<reference evidence="2 3" key="1">
    <citation type="journal article" date="2014" name="J. Biotechnol.">
        <title>Complete genome sequence of the actinobacterium Amycolatopsis japonica MG417-CF17(T) (=DSM 44213T) producing (S,S)-N,N'-ethylenediaminedisuccinic acid.</title>
        <authorList>
            <person name="Stegmann E."/>
            <person name="Albersmeier A."/>
            <person name="Spohn M."/>
            <person name="Gert H."/>
            <person name="Weber T."/>
            <person name="Wohlleben W."/>
            <person name="Kalinowski J."/>
            <person name="Ruckert C."/>
        </authorList>
    </citation>
    <scope>NUCLEOTIDE SEQUENCE [LARGE SCALE GENOMIC DNA]</scope>
    <source>
        <strain evidence="3">MG417-CF17 (DSM 44213)</strain>
    </source>
</reference>
<keyword evidence="3" id="KW-1185">Reference proteome</keyword>
<protein>
    <submittedName>
        <fullName evidence="2">Conserved putative secreted protein</fullName>
    </submittedName>
</protein>
<dbReference type="eggNOG" id="ENOG5032W2A">
    <property type="taxonomic scope" value="Bacteria"/>
</dbReference>
<proteinExistence type="predicted"/>
<evidence type="ECO:0000313" key="3">
    <source>
        <dbReference type="Proteomes" id="UP000028492"/>
    </source>
</evidence>
<organism evidence="2 3">
    <name type="scientific">Amycolatopsis japonica</name>
    <dbReference type="NCBI Taxonomy" id="208439"/>
    <lineage>
        <taxon>Bacteria</taxon>
        <taxon>Bacillati</taxon>
        <taxon>Actinomycetota</taxon>
        <taxon>Actinomycetes</taxon>
        <taxon>Pseudonocardiales</taxon>
        <taxon>Pseudonocardiaceae</taxon>
        <taxon>Amycolatopsis</taxon>
        <taxon>Amycolatopsis japonica group</taxon>
    </lineage>
</organism>
<dbReference type="STRING" id="208439.AJAP_06215"/>
<feature type="chain" id="PRO_5001710474" evidence="1">
    <location>
        <begin position="27"/>
        <end position="207"/>
    </location>
</feature>
<dbReference type="Proteomes" id="UP000028492">
    <property type="component" value="Chromosome"/>
</dbReference>
<accession>A0A075UP71</accession>
<evidence type="ECO:0000313" key="2">
    <source>
        <dbReference type="EMBL" id="AIG74161.1"/>
    </source>
</evidence>
<gene>
    <name evidence="2" type="ORF">AJAP_06215</name>
</gene>
<keyword evidence="1" id="KW-0732">Signal</keyword>
<dbReference type="RefSeq" id="WP_038508949.1">
    <property type="nucleotide sequence ID" value="NZ_CP008953.1"/>
</dbReference>
<name>A0A075UP71_9PSEU</name>
<sequence>MRKLWSSTLALLAAGGLSVTVSPAIAEAAPPNFRIGIQLADNGGRGGFGVEQFTGFANFGTSVSQWAGDSNNFDPDGARIDLNPAFGGGQLNQIDFRIGGQARDRGRELGPVTYTPWASQGGGTTDLITDSNSFDPDQYRLFLETRPLPPGVQITDLRLSILAVDRGEPEGVPTFTRWASQGGGQSDFALDANAFDPDGFRIGLEVV</sequence>
<dbReference type="AlphaFoldDB" id="A0A075UP71"/>
<feature type="signal peptide" evidence="1">
    <location>
        <begin position="1"/>
        <end position="26"/>
    </location>
</feature>
<dbReference type="KEGG" id="aja:AJAP_06215"/>
<dbReference type="HOGENOM" id="CLU_1324182_0_0_11"/>
<dbReference type="EMBL" id="CP008953">
    <property type="protein sequence ID" value="AIG74161.1"/>
    <property type="molecule type" value="Genomic_DNA"/>
</dbReference>